<evidence type="ECO:0000256" key="1">
    <source>
        <dbReference type="SAM" id="SignalP"/>
    </source>
</evidence>
<dbReference type="RefSeq" id="WP_225552135.1">
    <property type="nucleotide sequence ID" value="NZ_JADEYP010000008.1"/>
</dbReference>
<sequence length="931" mass="105935">MALRFKFMSLLGILCLHALALQAQDDLILRYDKPARIWEEALPIGNGRIGAMVFGGVEQEHIQFNEETLWTHGPRNYNKRGAYAYLDSIRSMLINDEQSKAEKLAMEKFMGEKSAQEDSKEWLDRIKKTREQGNNPSTYKYDDKGWKTLQVPSYEGWETVGLEGVDGAVWFRKEIFLTKQQIQNDWTLDLNKVRDMDFTYINGQLVGAEDHFDKVRNYKIPKGLLREGKNIIAVQVLNFIGKGGIAGYKDTSIKIGLKNKKDTVVLDGDWKYFIQDTNAPLAGRFQATYQPFGDIKVHFPHKDVSQYRRTLDIANAEAQVIYTSNGTTYNRTYFASFPDNALVIKYESSKPQQLSFEVELASKHLQHEIKLLDKQTINLKVQVKNGVLKGDALLHVKLVGGNISSKGNKLLIRGANAATLYLTAATNFVNYNTVSANSIERAESTMHNIKGTTFEELRKIHQKDYKSLFDSFSIKLGPQNTKETDQRLKEFSSQVDPAFAALYVQYGRYLLIASSREGTQAANLQGVWNHLLEPSWDSKYTTNINLQMNYWPAEVLNLSRLHQPLFKLIREVSEKGKETAKSYYNARGWVLHHNTDLWRGTAPINNSNHGIWPTGGAWLVHHIWESYLYNQDLNLLKENYDIIKGATLFFKDFLVPHHKTGELVTSPSNSPEHGGLVIGPAMDSQLVRNLFRTYIDASKLLDVDAALRDSIQVMLPKVAKDKIGKYGQLQEWIEDVDNVNNKHRHISHLWALHPGNEINWLETPDLWNAAKQSLIYRGDEGTGWSLAWKINFWARLLDEDKSRDLVKMLLRPADKNGGSYPNLFDAHPPFQIDGNFGGAAGIIEMIIQSHTQYIHLLPALSKDFSFGEIKGVKVRGGFVVDMSWKDNRVTELKIKSLSGGLLQLKQGSIHKKYTTEKGKTYIFDANLTLIK</sequence>
<keyword evidence="1" id="KW-0732">Signal</keyword>
<dbReference type="Gene3D" id="2.70.98.50">
    <property type="entry name" value="putative glycoside hydrolase family protein from bacillus halodurans"/>
    <property type="match status" value="1"/>
</dbReference>
<gene>
    <name evidence="5" type="ORF">IPZ78_06210</name>
</gene>
<dbReference type="EMBL" id="JADEYP010000008">
    <property type="protein sequence ID" value="MCA5004748.1"/>
    <property type="molecule type" value="Genomic_DNA"/>
</dbReference>
<dbReference type="InterPro" id="IPR008928">
    <property type="entry name" value="6-hairpin_glycosidase_sf"/>
</dbReference>
<keyword evidence="6" id="KW-1185">Reference proteome</keyword>
<feature type="domain" description="Glycosyl hydrolase family 95 N-terminal" evidence="2">
    <location>
        <begin position="286"/>
        <end position="430"/>
    </location>
</feature>
<dbReference type="Pfam" id="PF22124">
    <property type="entry name" value="Glyco_hydro_95_cat"/>
    <property type="match status" value="1"/>
</dbReference>
<name>A0ABS7Z3I9_9SPHI</name>
<feature type="domain" description="Alpha fucosidase A-like C-terminal" evidence="3">
    <location>
        <begin position="848"/>
        <end position="912"/>
    </location>
</feature>
<dbReference type="Pfam" id="PF21307">
    <property type="entry name" value="Glyco_hydro_95_C"/>
    <property type="match status" value="1"/>
</dbReference>
<dbReference type="GO" id="GO:0016787">
    <property type="term" value="F:hydrolase activity"/>
    <property type="evidence" value="ECO:0007669"/>
    <property type="project" value="UniProtKB-KW"/>
</dbReference>
<feature type="domain" description="Glycosyl hydrolase family 95 N-terminal" evidence="2">
    <location>
        <begin position="29"/>
        <end position="114"/>
    </location>
</feature>
<dbReference type="Pfam" id="PF14498">
    <property type="entry name" value="Glyco_hyd_65N_2"/>
    <property type="match status" value="2"/>
</dbReference>
<feature type="chain" id="PRO_5045444787" evidence="1">
    <location>
        <begin position="24"/>
        <end position="931"/>
    </location>
</feature>
<feature type="domain" description="Glycosyl hydrolase family 95 catalytic" evidence="4">
    <location>
        <begin position="454"/>
        <end position="846"/>
    </location>
</feature>
<dbReference type="InterPro" id="IPR049053">
    <property type="entry name" value="AFCA-like_C"/>
</dbReference>
<dbReference type="Proteomes" id="UP001165302">
    <property type="component" value="Unassembled WGS sequence"/>
</dbReference>
<evidence type="ECO:0000259" key="3">
    <source>
        <dbReference type="Pfam" id="PF21307"/>
    </source>
</evidence>
<organism evidence="5 6">
    <name type="scientific">Sphingobacterium bovistauri</name>
    <dbReference type="NCBI Taxonomy" id="2781959"/>
    <lineage>
        <taxon>Bacteria</taxon>
        <taxon>Pseudomonadati</taxon>
        <taxon>Bacteroidota</taxon>
        <taxon>Sphingobacteriia</taxon>
        <taxon>Sphingobacteriales</taxon>
        <taxon>Sphingobacteriaceae</taxon>
        <taxon>Sphingobacterium</taxon>
    </lineage>
</organism>
<dbReference type="Gene3D" id="2.60.120.260">
    <property type="entry name" value="Galactose-binding domain-like"/>
    <property type="match status" value="1"/>
</dbReference>
<evidence type="ECO:0000313" key="6">
    <source>
        <dbReference type="Proteomes" id="UP001165302"/>
    </source>
</evidence>
<accession>A0ABS7Z3I9</accession>
<dbReference type="InterPro" id="IPR008979">
    <property type="entry name" value="Galactose-bd-like_sf"/>
</dbReference>
<dbReference type="PANTHER" id="PTHR31084:SF0">
    <property type="entry name" value="ALPHA-L-FUCOSIDASE 2"/>
    <property type="match status" value="1"/>
</dbReference>
<evidence type="ECO:0000313" key="5">
    <source>
        <dbReference type="EMBL" id="MCA5004748.1"/>
    </source>
</evidence>
<dbReference type="InterPro" id="IPR054363">
    <property type="entry name" value="GH95_cat"/>
</dbReference>
<dbReference type="PANTHER" id="PTHR31084">
    <property type="entry name" value="ALPHA-L-FUCOSIDASE 2"/>
    <property type="match status" value="1"/>
</dbReference>
<dbReference type="InterPro" id="IPR027414">
    <property type="entry name" value="GH95_N_dom"/>
</dbReference>
<dbReference type="InterPro" id="IPR012341">
    <property type="entry name" value="6hp_glycosidase-like_sf"/>
</dbReference>
<evidence type="ECO:0000259" key="4">
    <source>
        <dbReference type="Pfam" id="PF22124"/>
    </source>
</evidence>
<dbReference type="SUPFAM" id="SSF49785">
    <property type="entry name" value="Galactose-binding domain-like"/>
    <property type="match status" value="1"/>
</dbReference>
<dbReference type="SUPFAM" id="SSF48208">
    <property type="entry name" value="Six-hairpin glycosidases"/>
    <property type="match status" value="1"/>
</dbReference>
<evidence type="ECO:0000259" key="2">
    <source>
        <dbReference type="Pfam" id="PF14498"/>
    </source>
</evidence>
<comment type="caution">
    <text evidence="5">The sequence shown here is derived from an EMBL/GenBank/DDBJ whole genome shotgun (WGS) entry which is preliminary data.</text>
</comment>
<reference evidence="5" key="1">
    <citation type="submission" date="2020-10" db="EMBL/GenBank/DDBJ databases">
        <authorList>
            <person name="Lu T."/>
            <person name="Wang Q."/>
            <person name="Han X."/>
        </authorList>
    </citation>
    <scope>NUCLEOTIDE SEQUENCE</scope>
    <source>
        <strain evidence="5">WQ 366</strain>
    </source>
</reference>
<keyword evidence="5" id="KW-0378">Hydrolase</keyword>
<proteinExistence type="predicted"/>
<protein>
    <submittedName>
        <fullName evidence="5">Glycoside hydrolase family 95 protein</fullName>
    </submittedName>
</protein>
<dbReference type="Gene3D" id="1.50.10.10">
    <property type="match status" value="1"/>
</dbReference>
<feature type="signal peptide" evidence="1">
    <location>
        <begin position="1"/>
        <end position="23"/>
    </location>
</feature>